<dbReference type="EMBL" id="LT598496">
    <property type="protein sequence ID" value="SBV27591.1"/>
    <property type="molecule type" value="Genomic_DNA"/>
</dbReference>
<sequence>MLSDMEYRADLYAAGDVYKDRERYYARNEVEAVDAARQLVVAHGLDHAVLYATDGNGHARRITKVGAEQ</sequence>
<name>A0A1C3N4T8_9ACTN</name>
<protein>
    <submittedName>
        <fullName evidence="1">Uncharacterized protein</fullName>
    </submittedName>
</protein>
<dbReference type="AlphaFoldDB" id="A0A1C3N4T8"/>
<dbReference type="STRING" id="307121.GA0070620_3115"/>
<proteinExistence type="predicted"/>
<gene>
    <name evidence="1" type="ORF">GA0070620_3115</name>
</gene>
<evidence type="ECO:0000313" key="1">
    <source>
        <dbReference type="EMBL" id="SBV27591.1"/>
    </source>
</evidence>
<dbReference type="Proteomes" id="UP000199393">
    <property type="component" value="Chromosome I"/>
</dbReference>
<accession>A0A1C3N4T8</accession>
<organism evidence="1 2">
    <name type="scientific">Micromonospora krabiensis</name>
    <dbReference type="NCBI Taxonomy" id="307121"/>
    <lineage>
        <taxon>Bacteria</taxon>
        <taxon>Bacillati</taxon>
        <taxon>Actinomycetota</taxon>
        <taxon>Actinomycetes</taxon>
        <taxon>Micromonosporales</taxon>
        <taxon>Micromonosporaceae</taxon>
        <taxon>Micromonospora</taxon>
    </lineage>
</organism>
<reference evidence="2" key="1">
    <citation type="submission" date="2016-06" db="EMBL/GenBank/DDBJ databases">
        <authorList>
            <person name="Varghese N."/>
            <person name="Submissions Spin"/>
        </authorList>
    </citation>
    <scope>NUCLEOTIDE SEQUENCE [LARGE SCALE GENOMIC DNA]</scope>
    <source>
        <strain evidence="2">DSM 45344</strain>
    </source>
</reference>
<evidence type="ECO:0000313" key="2">
    <source>
        <dbReference type="Proteomes" id="UP000199393"/>
    </source>
</evidence>
<keyword evidence="2" id="KW-1185">Reference proteome</keyword>